<keyword evidence="1" id="KW-0812">Transmembrane</keyword>
<reference evidence="3" key="2">
    <citation type="submission" date="2019-03" db="EMBL/GenBank/DDBJ databases">
        <authorList>
            <person name="Yan Y.-Q."/>
            <person name="Du Z.-J."/>
        </authorList>
    </citation>
    <scope>NUCLEOTIDE SEQUENCE</scope>
    <source>
        <strain evidence="3">PP-F2FG21</strain>
    </source>
</reference>
<name>A0A4Y8AGL5_9SPHI</name>
<dbReference type="Proteomes" id="UP000583101">
    <property type="component" value="Unassembled WGS sequence"/>
</dbReference>
<feature type="transmembrane region" description="Helical" evidence="1">
    <location>
        <begin position="92"/>
        <end position="111"/>
    </location>
</feature>
<reference evidence="3 4" key="1">
    <citation type="journal article" date="2016" name="Int. J. Syst. Evol. Microbiol.">
        <title>Proposal of Mucilaginibacter phyllosphaerae sp. nov. isolated from the phyllosphere of Galium album.</title>
        <authorList>
            <person name="Aydogan E.L."/>
            <person name="Busse H.J."/>
            <person name="Moser G."/>
            <person name="Muller C."/>
            <person name="Kampfer P."/>
            <person name="Glaeser S.P."/>
        </authorList>
    </citation>
    <scope>NUCLEOTIDE SEQUENCE [LARGE SCALE GENOMIC DNA]</scope>
    <source>
        <strain evidence="3 4">PP-F2FG21</strain>
    </source>
</reference>
<accession>A0A4Y8AGL5</accession>
<comment type="caution">
    <text evidence="3">The sequence shown here is derived from an EMBL/GenBank/DDBJ whole genome shotgun (WGS) entry which is preliminary data.</text>
</comment>
<feature type="transmembrane region" description="Helical" evidence="1">
    <location>
        <begin position="6"/>
        <end position="28"/>
    </location>
</feature>
<protein>
    <submittedName>
        <fullName evidence="3">Uncharacterized protein</fullName>
    </submittedName>
</protein>
<proteinExistence type="predicted"/>
<dbReference type="EMBL" id="SNQG01000002">
    <property type="protein sequence ID" value="TEW67886.1"/>
    <property type="molecule type" value="Genomic_DNA"/>
</dbReference>
<evidence type="ECO:0000313" key="2">
    <source>
        <dbReference type="EMBL" id="MBB3968467.1"/>
    </source>
</evidence>
<feature type="transmembrane region" description="Helical" evidence="1">
    <location>
        <begin position="186"/>
        <end position="206"/>
    </location>
</feature>
<evidence type="ECO:0000313" key="3">
    <source>
        <dbReference type="EMBL" id="TEW67886.1"/>
    </source>
</evidence>
<keyword evidence="5" id="KW-1185">Reference proteome</keyword>
<keyword evidence="1" id="KW-1133">Transmembrane helix</keyword>
<evidence type="ECO:0000313" key="5">
    <source>
        <dbReference type="Proteomes" id="UP000583101"/>
    </source>
</evidence>
<dbReference type="OrthoDB" id="651989at2"/>
<dbReference type="RefSeq" id="WP_134335920.1">
    <property type="nucleotide sequence ID" value="NZ_BMCZ01000004.1"/>
</dbReference>
<dbReference type="AlphaFoldDB" id="A0A4Y8AGL5"/>
<feature type="transmembrane region" description="Helical" evidence="1">
    <location>
        <begin position="159"/>
        <end position="180"/>
    </location>
</feature>
<keyword evidence="1" id="KW-0472">Membrane</keyword>
<dbReference type="Proteomes" id="UP000297248">
    <property type="component" value="Unassembled WGS sequence"/>
</dbReference>
<feature type="transmembrane region" description="Helical" evidence="1">
    <location>
        <begin position="60"/>
        <end position="80"/>
    </location>
</feature>
<organism evidence="3 4">
    <name type="scientific">Mucilaginibacter phyllosphaerae</name>
    <dbReference type="NCBI Taxonomy" id="1812349"/>
    <lineage>
        <taxon>Bacteria</taxon>
        <taxon>Pseudomonadati</taxon>
        <taxon>Bacteroidota</taxon>
        <taxon>Sphingobacteriia</taxon>
        <taxon>Sphingobacteriales</taxon>
        <taxon>Sphingobacteriaceae</taxon>
        <taxon>Mucilaginibacter</taxon>
    </lineage>
</organism>
<reference evidence="2 5" key="3">
    <citation type="submission" date="2020-08" db="EMBL/GenBank/DDBJ databases">
        <title>Genomic Encyclopedia of Type Strains, Phase IV (KMG-IV): sequencing the most valuable type-strain genomes for metagenomic binning, comparative biology and taxonomic classification.</title>
        <authorList>
            <person name="Goeker M."/>
        </authorList>
    </citation>
    <scope>NUCLEOTIDE SEQUENCE [LARGE SCALE GENOMIC DNA]</scope>
    <source>
        <strain evidence="2 5">DSM 100995</strain>
    </source>
</reference>
<gene>
    <name evidence="3" type="ORF">E2R65_07830</name>
    <name evidence="2" type="ORF">GGR35_001059</name>
</gene>
<sequence>MSDMYLIYVWYIVPATILIPVFSAILNYPALTRPLKIIFGFLIFSGIINLVNIIASKNGFNSIALINLYTIFEFIFLASFYSKFFEKKGRRVIAVLMAVFTLLCIVNYLFIQNKIEYNTYTRPLDAIILIVFSLLFIAKQNEDDESWTANKYNWINGGILLYYASCLFMFIFSNYLLVVSKTVTQIVWSIHDTILIFEYILFAVGFSKCRTQQITSTY</sequence>
<evidence type="ECO:0000313" key="4">
    <source>
        <dbReference type="Proteomes" id="UP000297248"/>
    </source>
</evidence>
<feature type="transmembrane region" description="Helical" evidence="1">
    <location>
        <begin position="35"/>
        <end position="54"/>
    </location>
</feature>
<evidence type="ECO:0000256" key="1">
    <source>
        <dbReference type="SAM" id="Phobius"/>
    </source>
</evidence>
<dbReference type="EMBL" id="JACIEG010000002">
    <property type="protein sequence ID" value="MBB3968467.1"/>
    <property type="molecule type" value="Genomic_DNA"/>
</dbReference>